<dbReference type="Proteomes" id="UP000290189">
    <property type="component" value="Unassembled WGS sequence"/>
</dbReference>
<evidence type="ECO:0000313" key="4">
    <source>
        <dbReference type="Proteomes" id="UP000290189"/>
    </source>
</evidence>
<dbReference type="EMBL" id="CDSF01000101">
    <property type="protein sequence ID" value="CEP00609.1"/>
    <property type="molecule type" value="Genomic_DNA"/>
</dbReference>
<keyword evidence="2" id="KW-0496">Mitochondrion</keyword>
<evidence type="ECO:0000313" key="1">
    <source>
        <dbReference type="EMBL" id="CEP00609.1"/>
    </source>
</evidence>
<evidence type="ECO:0000313" key="2">
    <source>
        <dbReference type="EMBL" id="SPQ93900.1"/>
    </source>
</evidence>
<dbReference type="EMBL" id="OVEO01000002">
    <property type="protein sequence ID" value="SPQ93900.1"/>
    <property type="molecule type" value="Genomic_DNA"/>
</dbReference>
<organism evidence="1 3">
    <name type="scientific">Plasmodiophora brassicae</name>
    <name type="common">Clubroot disease agent</name>
    <dbReference type="NCBI Taxonomy" id="37360"/>
    <lineage>
        <taxon>Eukaryota</taxon>
        <taxon>Sar</taxon>
        <taxon>Rhizaria</taxon>
        <taxon>Endomyxa</taxon>
        <taxon>Phytomyxea</taxon>
        <taxon>Plasmodiophorida</taxon>
        <taxon>Plasmodiophoridae</taxon>
        <taxon>Plasmodiophora</taxon>
    </lineage>
</organism>
<geneLocation type="mitochondrion" evidence="2"/>
<keyword evidence="3" id="KW-1185">Reference proteome</keyword>
<reference evidence="2 4" key="2">
    <citation type="submission" date="2018-03" db="EMBL/GenBank/DDBJ databases">
        <authorList>
            <person name="Fogelqvist J."/>
        </authorList>
    </citation>
    <scope>NUCLEOTIDE SEQUENCE [LARGE SCALE GENOMIC DNA]</scope>
</reference>
<evidence type="ECO:0000313" key="3">
    <source>
        <dbReference type="Proteomes" id="UP000039324"/>
    </source>
</evidence>
<proteinExistence type="predicted"/>
<reference evidence="1 3" key="1">
    <citation type="submission" date="2015-02" db="EMBL/GenBank/DDBJ databases">
        <authorList>
            <person name="Chooi Y.-H."/>
        </authorList>
    </citation>
    <scope>NUCLEOTIDE SEQUENCE [LARGE SCALE GENOMIC DNA]</scope>
    <source>
        <strain evidence="1">E3</strain>
    </source>
</reference>
<sequence length="137" mass="14822">MAMDGRLDVLNESCDLLISEMARLVASLSTTPLPAAMSDIADVAIANNAQRAQVTAHAQRMALAAQSISSIVSEVKVAHALYDSEARRRNMLSVVAAANEQTSLAYDQIDRLRSDISRAIDDIHRHLETSACPPAHR</sequence>
<gene>
    <name evidence="1" type="ORF">PBRA_001664</name>
    <name evidence="2" type="ORF">PLBR_LOCUS1115</name>
</gene>
<dbReference type="AlphaFoldDB" id="A0A0G4IZW0"/>
<protein>
    <submittedName>
        <fullName evidence="1">Uncharacterized protein</fullName>
    </submittedName>
</protein>
<accession>A0A0G4IZW0</accession>
<dbReference type="Proteomes" id="UP000039324">
    <property type="component" value="Unassembled WGS sequence"/>
</dbReference>
<name>A0A0G4IZW0_PLABS</name>